<accession>A0A9X2B3J3</accession>
<evidence type="ECO:0000256" key="2">
    <source>
        <dbReference type="ARBA" id="ARBA00004613"/>
    </source>
</evidence>
<sequence>MLKRRFNSSLAMTLCLMLLFSLLGPFTARANDDMPLQPVDDTKSNTSIEGFDTFISRQGDKLMDGEKEFRFISMNGSNLTYIPNPSWQRVDAWEQEDVFKSLVQIGGTVVRLYPFTIKGGIANKDQPSHINGLRDYGEDFFRDLDKVLEFANKYQIRVIIPFIDTWDHVGGVKQFAAFRGKTQAQFYADPELKEDFQHLVAYTLNRTNTYTGVQYKDDKAILAWETGNELYPTDDWTHEMSAYIKSLDANHLVMDGSYGIKLATLDDPNVDIVSNHYYEGTGSNYAQRSAIDRNTTIGKKPFIIGEFGESNPANYKSLLDEVIANGTSGALLWTLKFHNRDGGFYNKGTDYRWPGFPSGNGYNETAVMNLMRDKAHEIQGKALEAINLDAPILLPIESVLSISWKGSAGAKTYDIQRAETPNGPWSVIGADVSDSDIPYKPFKDSTAVNGTVYYYRMVAKNGDAVSAPSNIIGPVLASTIPPVPAAPIIVPFQTVTSISWMPSQWAVTYEVERATNPDGPWTVVGKGLLERDRPYTDRTAQGGVPYYYRVKANNAGGSSLPSAIVGPIIVHNLAQLAQITVDSVNGTNVAANAVDGSLERRWLSLGGSNEHFIQFNWANPQTINEFKLWSGAMSGEKWHIRDFMIEYLDGNDWKTLTTVVDNDKDGFRGEFNHLIIEPVVTSSIRIRITKPSWGGIPVNPNDQIARLMEFEAIYVPPIDSIDEIIKSGIQEIDVAIETTERMKGKEAAVKTIIEQALKQVYEVKIDTRDVATDQQQVKVQVCDEAVEASIKNIDRVTAALESYAKTKGVTASVTKQLLITIPSIEAEQRFIAVFQASMLKAASEQGIDQVFFNSRAATMDFAPDMLDYRLRHEGSEIELSMETVDLSNLGSEDAEVSLDSRPIYKFRITEDGETINKFNGNKSVWITVDYELRPGERPNQATVYLLTDHGRLTKVRNGKYENAKLTFSLGKFD</sequence>
<organism evidence="11 12">
    <name type="scientific">Paenibacillus mangrovi</name>
    <dbReference type="NCBI Taxonomy" id="2931978"/>
    <lineage>
        <taxon>Bacteria</taxon>
        <taxon>Bacillati</taxon>
        <taxon>Bacillota</taxon>
        <taxon>Bacilli</taxon>
        <taxon>Bacillales</taxon>
        <taxon>Paenibacillaceae</taxon>
        <taxon>Paenibacillus</taxon>
    </lineage>
</organism>
<dbReference type="Gene3D" id="2.60.40.10">
    <property type="entry name" value="Immunoglobulins"/>
    <property type="match status" value="2"/>
</dbReference>
<dbReference type="Pfam" id="PF00754">
    <property type="entry name" value="F5_F8_type_C"/>
    <property type="match status" value="1"/>
</dbReference>
<evidence type="ECO:0000256" key="5">
    <source>
        <dbReference type="ARBA" id="ARBA00022729"/>
    </source>
</evidence>
<dbReference type="InterPro" id="IPR008979">
    <property type="entry name" value="Galactose-bd-like_sf"/>
</dbReference>
<evidence type="ECO:0000313" key="11">
    <source>
        <dbReference type="EMBL" id="MCJ8013486.1"/>
    </source>
</evidence>
<dbReference type="SUPFAM" id="SSF49785">
    <property type="entry name" value="Galactose-binding domain-like"/>
    <property type="match status" value="1"/>
</dbReference>
<dbReference type="PANTHER" id="PTHR31451">
    <property type="match status" value="1"/>
</dbReference>
<evidence type="ECO:0000313" key="12">
    <source>
        <dbReference type="Proteomes" id="UP001139347"/>
    </source>
</evidence>
<name>A0A9X2B3J3_9BACL</name>
<evidence type="ECO:0000256" key="1">
    <source>
        <dbReference type="ARBA" id="ARBA00001678"/>
    </source>
</evidence>
<dbReference type="InterPro" id="IPR000421">
    <property type="entry name" value="FA58C"/>
</dbReference>
<dbReference type="AlphaFoldDB" id="A0A9X2B3J3"/>
<evidence type="ECO:0000259" key="10">
    <source>
        <dbReference type="PROSITE" id="PS50853"/>
    </source>
</evidence>
<dbReference type="CDD" id="cd00063">
    <property type="entry name" value="FN3"/>
    <property type="match status" value="1"/>
</dbReference>
<comment type="subcellular location">
    <subcellularLocation>
        <location evidence="2">Secreted</location>
    </subcellularLocation>
</comment>
<evidence type="ECO:0000256" key="4">
    <source>
        <dbReference type="ARBA" id="ARBA00022525"/>
    </source>
</evidence>
<dbReference type="Pfam" id="PF26410">
    <property type="entry name" value="GH5_mannosidase"/>
    <property type="match status" value="1"/>
</dbReference>
<comment type="caution">
    <text evidence="11">The sequence shown here is derived from an EMBL/GenBank/DDBJ whole genome shotgun (WGS) entry which is preliminary data.</text>
</comment>
<dbReference type="InterPro" id="IPR001547">
    <property type="entry name" value="Glyco_hydro_5"/>
</dbReference>
<dbReference type="GO" id="GO:0005576">
    <property type="term" value="C:extracellular region"/>
    <property type="evidence" value="ECO:0007669"/>
    <property type="project" value="UniProtKB-SubCell"/>
</dbReference>
<dbReference type="Gene3D" id="3.20.20.80">
    <property type="entry name" value="Glycosidases"/>
    <property type="match status" value="1"/>
</dbReference>
<dbReference type="InterPro" id="IPR013783">
    <property type="entry name" value="Ig-like_fold"/>
</dbReference>
<feature type="signal peptide" evidence="8">
    <location>
        <begin position="1"/>
        <end position="30"/>
    </location>
</feature>
<evidence type="ECO:0000259" key="9">
    <source>
        <dbReference type="PROSITE" id="PS50022"/>
    </source>
</evidence>
<keyword evidence="12" id="KW-1185">Reference proteome</keyword>
<dbReference type="InterPro" id="IPR045053">
    <property type="entry name" value="MAN-like"/>
</dbReference>
<evidence type="ECO:0000256" key="6">
    <source>
        <dbReference type="ARBA" id="ARBA00022801"/>
    </source>
</evidence>
<keyword evidence="4" id="KW-0964">Secreted</keyword>
<dbReference type="EMBL" id="JALIRP010000007">
    <property type="protein sequence ID" value="MCJ8013486.1"/>
    <property type="molecule type" value="Genomic_DNA"/>
</dbReference>
<reference evidence="11" key="1">
    <citation type="submission" date="2022-04" db="EMBL/GenBank/DDBJ databases">
        <title>Paenibacillus mangrovi sp. nov., a novel endophytic bacterium isolated from bark of Kandelia candel.</title>
        <authorList>
            <person name="Tuo L."/>
        </authorList>
    </citation>
    <scope>NUCLEOTIDE SEQUENCE</scope>
    <source>
        <strain evidence="11">KQZ6P-2</strain>
    </source>
</reference>
<dbReference type="SUPFAM" id="SSF49265">
    <property type="entry name" value="Fibronectin type III"/>
    <property type="match status" value="1"/>
</dbReference>
<keyword evidence="7" id="KW-0326">Glycosidase</keyword>
<proteinExistence type="predicted"/>
<dbReference type="RefSeq" id="WP_244726994.1">
    <property type="nucleotide sequence ID" value="NZ_JALIRP010000007.1"/>
</dbReference>
<gene>
    <name evidence="11" type="ORF">MUG84_17305</name>
</gene>
<dbReference type="InterPro" id="IPR036116">
    <property type="entry name" value="FN3_sf"/>
</dbReference>
<dbReference type="Gene3D" id="2.60.120.260">
    <property type="entry name" value="Galactose-binding domain-like"/>
    <property type="match status" value="1"/>
</dbReference>
<dbReference type="InterPro" id="IPR003961">
    <property type="entry name" value="FN3_dom"/>
</dbReference>
<dbReference type="GO" id="GO:0016985">
    <property type="term" value="F:mannan endo-1,4-beta-mannosidase activity"/>
    <property type="evidence" value="ECO:0007669"/>
    <property type="project" value="TreeGrafter"/>
</dbReference>
<feature type="chain" id="PRO_5040778746" description="mannan endo-1,4-beta-mannosidase" evidence="8">
    <location>
        <begin position="31"/>
        <end position="973"/>
    </location>
</feature>
<keyword evidence="5 8" id="KW-0732">Signal</keyword>
<dbReference type="SUPFAM" id="SSF51445">
    <property type="entry name" value="(Trans)glycosidases"/>
    <property type="match status" value="1"/>
</dbReference>
<dbReference type="Proteomes" id="UP001139347">
    <property type="component" value="Unassembled WGS sequence"/>
</dbReference>
<keyword evidence="6" id="KW-0378">Hydrolase</keyword>
<feature type="domain" description="F5/8 type C" evidence="9">
    <location>
        <begin position="558"/>
        <end position="706"/>
    </location>
</feature>
<evidence type="ECO:0000256" key="3">
    <source>
        <dbReference type="ARBA" id="ARBA00012706"/>
    </source>
</evidence>
<dbReference type="PROSITE" id="PS50022">
    <property type="entry name" value="FA58C_3"/>
    <property type="match status" value="1"/>
</dbReference>
<dbReference type="PANTHER" id="PTHR31451:SF39">
    <property type="entry name" value="MANNAN ENDO-1,4-BETA-MANNOSIDASE 1"/>
    <property type="match status" value="1"/>
</dbReference>
<evidence type="ECO:0000256" key="7">
    <source>
        <dbReference type="ARBA" id="ARBA00023295"/>
    </source>
</evidence>
<evidence type="ECO:0000256" key="8">
    <source>
        <dbReference type="SAM" id="SignalP"/>
    </source>
</evidence>
<dbReference type="PROSITE" id="PS50853">
    <property type="entry name" value="FN3"/>
    <property type="match status" value="1"/>
</dbReference>
<dbReference type="InterPro" id="IPR017853">
    <property type="entry name" value="GH"/>
</dbReference>
<protein>
    <recommendedName>
        <fullName evidence="3">mannan endo-1,4-beta-mannosidase</fullName>
        <ecNumber evidence="3">3.2.1.78</ecNumber>
    </recommendedName>
</protein>
<comment type="catalytic activity">
    <reaction evidence="1">
        <text>Random hydrolysis of (1-&gt;4)-beta-D-mannosidic linkages in mannans, galactomannans and glucomannans.</text>
        <dbReference type="EC" id="3.2.1.78"/>
    </reaction>
</comment>
<feature type="domain" description="Fibronectin type-III" evidence="10">
    <location>
        <begin position="481"/>
        <end position="573"/>
    </location>
</feature>
<dbReference type="EC" id="3.2.1.78" evidence="3"/>